<dbReference type="Proteomes" id="UP000019438">
    <property type="component" value="Chromosome"/>
</dbReference>
<protein>
    <submittedName>
        <fullName evidence="1">Conjugal transfer protein trbj</fullName>
    </submittedName>
</protein>
<dbReference type="KEGG" id="gbc:GbCGDNIH3_7092"/>
<proteinExistence type="predicted"/>
<evidence type="ECO:0000313" key="2">
    <source>
        <dbReference type="Proteomes" id="UP000019438"/>
    </source>
</evidence>
<organism evidence="1 2">
    <name type="scientific">Granulibacter bethesdensis</name>
    <dbReference type="NCBI Taxonomy" id="364410"/>
    <lineage>
        <taxon>Bacteria</taxon>
        <taxon>Pseudomonadati</taxon>
        <taxon>Pseudomonadota</taxon>
        <taxon>Alphaproteobacteria</taxon>
        <taxon>Acetobacterales</taxon>
        <taxon>Acetobacteraceae</taxon>
        <taxon>Granulibacter</taxon>
    </lineage>
</organism>
<dbReference type="NCBIfam" id="TIGR02780">
    <property type="entry name" value="TrbJ_Ti"/>
    <property type="match status" value="1"/>
</dbReference>
<name>A0AAN0RE18_9PROT</name>
<dbReference type="SUPFAM" id="SSF101082">
    <property type="entry name" value="Typo IV secretion system protein TraC"/>
    <property type="match status" value="1"/>
</dbReference>
<evidence type="ECO:0000313" key="1">
    <source>
        <dbReference type="EMBL" id="AHJ63190.1"/>
    </source>
</evidence>
<sequence>MKNLFSKLLFFRLMTFALGIVLFAGVNPAYAQWAVTCVNCSNLLSQMLQYGKEVETAAISAQQLETQIQQYQSMVRQGLSLPQSLFSQITSNLAKIQSLYNQSSAVAGNIANFENNFSAKFPDYNTYLTNNGQNPAYVQDFYKQWAQNGLDSNKAAMGVAGTNVNQIQAEDSQLASLINQSQSAAGQLQAIQAANQIAAQQVQQMQKLRELVNAQIQNEGNYYAQAIQRQAIDDAATAAFYSGTVNRSGAKGY</sequence>
<dbReference type="EMBL" id="CP003181">
    <property type="protein sequence ID" value="AHJ63190.1"/>
    <property type="molecule type" value="Genomic_DNA"/>
</dbReference>
<dbReference type="RefSeq" id="WP_072490552.1">
    <property type="nucleotide sequence ID" value="NZ_CP003181.2"/>
</dbReference>
<dbReference type="GeneID" id="69745613"/>
<reference evidence="2" key="1">
    <citation type="submission" date="2012-06" db="EMBL/GenBank/DDBJ databases">
        <title>Genome analysis of multiple Granulibacter bethesdensis isolates demonstrates substantial genome diversity.</title>
        <authorList>
            <person name="Greenberg D.E."/>
            <person name="Porcella S.F."/>
            <person name="Zarember K."/>
            <person name="Zelazny A.M."/>
            <person name="Bruno D."/>
            <person name="Martens C."/>
            <person name="Barbian K.D."/>
            <person name="Jaske E."/>
            <person name="Holland S.M."/>
        </authorList>
    </citation>
    <scope>NUCLEOTIDE SEQUENCE [LARGE SCALE GENOMIC DNA]</scope>
    <source>
        <strain evidence="2">CGDNIH3</strain>
    </source>
</reference>
<dbReference type="AlphaFoldDB" id="A0AAN0RE18"/>
<dbReference type="InterPro" id="IPR014147">
    <property type="entry name" value="T4SS_TrbJ"/>
</dbReference>
<gene>
    <name evidence="1" type="ORF">GbCGDNIH3_7092</name>
</gene>
<accession>A0AAN0RE18</accession>